<evidence type="ECO:0008006" key="5">
    <source>
        <dbReference type="Google" id="ProtNLM"/>
    </source>
</evidence>
<feature type="binding site" description="axial binding residue" evidence="2">
    <location>
        <position position="363"/>
    </location>
    <ligand>
        <name>heme</name>
        <dbReference type="ChEBI" id="CHEBI:30413"/>
    </ligand>
    <ligandPart>
        <name>Fe</name>
        <dbReference type="ChEBI" id="CHEBI:18248"/>
    </ligandPart>
</feature>
<dbReference type="GO" id="GO:0020037">
    <property type="term" value="F:heme binding"/>
    <property type="evidence" value="ECO:0007669"/>
    <property type="project" value="InterPro"/>
</dbReference>
<keyword evidence="2" id="KW-0349">Heme</keyword>
<proteinExistence type="inferred from homology"/>
<dbReference type="SUPFAM" id="SSF48264">
    <property type="entry name" value="Cytochrome P450"/>
    <property type="match status" value="1"/>
</dbReference>
<accession>A0AAW1RPC8</accession>
<protein>
    <recommendedName>
        <fullName evidence="5">Cytochrome P450</fullName>
    </recommendedName>
</protein>
<dbReference type="GO" id="GO:0016705">
    <property type="term" value="F:oxidoreductase activity, acting on paired donors, with incorporation or reduction of molecular oxygen"/>
    <property type="evidence" value="ECO:0007669"/>
    <property type="project" value="InterPro"/>
</dbReference>
<sequence>MQRQLVVVGTAEGLKRVFQTRQRAYVKDLDFSFHPFLPILGTGLVTADGELWQRQRLLIGTALRIDILDDVVGIAMRAVGRLSAKLEAARGSGRSVDMEEEFRLLTLQVIGEAVLSLPPEECDRVFPQLYLPVMAESNLRAVRPWREWLPTPSAWRHRRCLAALNAYIRRILRERWRARRKGVASAKADILDRLLASIEAAGGTYDAALETQLCFEVKTFLLAGHETSAAMLTWSLYELVCRPDALARVKEEADRAFGPDDAAPSRAAADAMIYTVCALQESLRKYSVVPVVTRRCAADDEICGHRIPAGTYLACSIQAVHNTWAEPEAWRPERFLPGGEYSALPESIRPFMFVPFIQGPRNCLGQYFALLEARIVLALLVKRFTFTNAGGEAVRHPSVIPVGPRDGMPMLVT</sequence>
<dbReference type="Gene3D" id="1.10.630.10">
    <property type="entry name" value="Cytochrome P450"/>
    <property type="match status" value="1"/>
</dbReference>
<reference evidence="3 4" key="1">
    <citation type="journal article" date="2024" name="Nat. Commun.">
        <title>Phylogenomics reveals the evolutionary origins of lichenization in chlorophyte algae.</title>
        <authorList>
            <person name="Puginier C."/>
            <person name="Libourel C."/>
            <person name="Otte J."/>
            <person name="Skaloud P."/>
            <person name="Haon M."/>
            <person name="Grisel S."/>
            <person name="Petersen M."/>
            <person name="Berrin J.G."/>
            <person name="Delaux P.M."/>
            <person name="Dal Grande F."/>
            <person name="Keller J."/>
        </authorList>
    </citation>
    <scope>NUCLEOTIDE SEQUENCE [LARGE SCALE GENOMIC DNA]</scope>
    <source>
        <strain evidence="3 4">SAG 245.80</strain>
    </source>
</reference>
<dbReference type="AlphaFoldDB" id="A0AAW1RPC8"/>
<comment type="cofactor">
    <cofactor evidence="2">
        <name>heme</name>
        <dbReference type="ChEBI" id="CHEBI:30413"/>
    </cofactor>
</comment>
<evidence type="ECO:0000256" key="1">
    <source>
        <dbReference type="ARBA" id="ARBA00010617"/>
    </source>
</evidence>
<comment type="similarity">
    <text evidence="1">Belongs to the cytochrome P450 family.</text>
</comment>
<evidence type="ECO:0000256" key="2">
    <source>
        <dbReference type="PIRSR" id="PIRSR602401-1"/>
    </source>
</evidence>
<dbReference type="PANTHER" id="PTHR24305">
    <property type="entry name" value="CYTOCHROME P450"/>
    <property type="match status" value="1"/>
</dbReference>
<dbReference type="EMBL" id="JALJOU010000029">
    <property type="protein sequence ID" value="KAK9835127.1"/>
    <property type="molecule type" value="Genomic_DNA"/>
</dbReference>
<dbReference type="Proteomes" id="UP001445335">
    <property type="component" value="Unassembled WGS sequence"/>
</dbReference>
<comment type="caution">
    <text evidence="3">The sequence shown here is derived from an EMBL/GenBank/DDBJ whole genome shotgun (WGS) entry which is preliminary data.</text>
</comment>
<dbReference type="Pfam" id="PF00067">
    <property type="entry name" value="p450"/>
    <property type="match status" value="1"/>
</dbReference>
<dbReference type="PRINTS" id="PR00385">
    <property type="entry name" value="P450"/>
</dbReference>
<dbReference type="InterPro" id="IPR050121">
    <property type="entry name" value="Cytochrome_P450_monoxygenase"/>
</dbReference>
<dbReference type="InterPro" id="IPR002401">
    <property type="entry name" value="Cyt_P450_E_grp-I"/>
</dbReference>
<keyword evidence="2" id="KW-0408">Iron</keyword>
<dbReference type="InterPro" id="IPR001128">
    <property type="entry name" value="Cyt_P450"/>
</dbReference>
<evidence type="ECO:0000313" key="3">
    <source>
        <dbReference type="EMBL" id="KAK9835127.1"/>
    </source>
</evidence>
<dbReference type="GO" id="GO:0005506">
    <property type="term" value="F:iron ion binding"/>
    <property type="evidence" value="ECO:0007669"/>
    <property type="project" value="InterPro"/>
</dbReference>
<keyword evidence="4" id="KW-1185">Reference proteome</keyword>
<dbReference type="PRINTS" id="PR00463">
    <property type="entry name" value="EP450I"/>
</dbReference>
<dbReference type="InterPro" id="IPR036396">
    <property type="entry name" value="Cyt_P450_sf"/>
</dbReference>
<evidence type="ECO:0000313" key="4">
    <source>
        <dbReference type="Proteomes" id="UP001445335"/>
    </source>
</evidence>
<name>A0AAW1RPC8_9CHLO</name>
<organism evidence="3 4">
    <name type="scientific">Elliptochloris bilobata</name>
    <dbReference type="NCBI Taxonomy" id="381761"/>
    <lineage>
        <taxon>Eukaryota</taxon>
        <taxon>Viridiplantae</taxon>
        <taxon>Chlorophyta</taxon>
        <taxon>core chlorophytes</taxon>
        <taxon>Trebouxiophyceae</taxon>
        <taxon>Trebouxiophyceae incertae sedis</taxon>
        <taxon>Elliptochloris clade</taxon>
        <taxon>Elliptochloris</taxon>
    </lineage>
</organism>
<dbReference type="PANTHER" id="PTHR24305:SF166">
    <property type="entry name" value="CYTOCHROME P450 12A4, MITOCHONDRIAL-RELATED"/>
    <property type="match status" value="1"/>
</dbReference>
<dbReference type="GO" id="GO:0004497">
    <property type="term" value="F:monooxygenase activity"/>
    <property type="evidence" value="ECO:0007669"/>
    <property type="project" value="InterPro"/>
</dbReference>
<keyword evidence="2" id="KW-0479">Metal-binding</keyword>
<gene>
    <name evidence="3" type="ORF">WJX81_000142</name>
</gene>